<keyword evidence="5" id="KW-0720">Serine protease</keyword>
<sequence>MYGNPWLASTRAQQTARFSIAVLLSSHPVNPMTDAIPPTRLDLADLNRAPRSEEQVIGRTAPDTQLSVTIVLRRATDAAMRAADLAALRDFSIRHKLDLEDSGDPDDFVTLCGRAADFEYAFHFELLDVEQDGDRYRRYTETPSLRPGIREVVVGIFGLRDRPARPRPRVDHGGTTAPFWTATDLERAYSFPEGTDGAGQTIALIELGGGYDPQDIADLLASLGRPLPQVTFRPVANALNQPCDADTIQQWLDVIEGRLQLSAVDPKVLEAAQATAEVTMDIEVAAALAPGAHLVVYMAPPTEQGLYKALDAAIHDTPPLVDVVSISWGEAELYVSDAYRKSLTQLLEDAAARGITVCASSGDNGAYDDPPNQTLCVNFPASSPLVLACGGTTIASYSSGIQKEVVWNCGVHGIHAATGGGVSEHFPLPTWQDAKLVPASANGYRGRGVPDVAAVADPHNGCEILVRGIRCSSFGTSAVVPFWAALIARCNQALGKRSGQIQPKLYELAKSESSPFRAILEGDNFFYRAAAGWNPCTGLGAPDGSRLLTALRS</sequence>
<reference evidence="9 10" key="1">
    <citation type="journal article" date="2009" name="Appl. Environ. Microbiol.">
        <title>Three genomes from the phylum Acidobacteria provide insight into the lifestyles of these microorganisms in soils.</title>
        <authorList>
            <person name="Ward N.L."/>
            <person name="Challacombe J.F."/>
            <person name="Janssen P.H."/>
            <person name="Henrissat B."/>
            <person name="Coutinho P.M."/>
            <person name="Wu M."/>
            <person name="Xie G."/>
            <person name="Haft D.H."/>
            <person name="Sait M."/>
            <person name="Badger J."/>
            <person name="Barabote R.D."/>
            <person name="Bradley B."/>
            <person name="Brettin T.S."/>
            <person name="Brinkac L.M."/>
            <person name="Bruce D."/>
            <person name="Creasy T."/>
            <person name="Daugherty S.C."/>
            <person name="Davidsen T.M."/>
            <person name="DeBoy R.T."/>
            <person name="Detter J.C."/>
            <person name="Dodson R.J."/>
            <person name="Durkin A.S."/>
            <person name="Ganapathy A."/>
            <person name="Gwinn-Giglio M."/>
            <person name="Han C.S."/>
            <person name="Khouri H."/>
            <person name="Kiss H."/>
            <person name="Kothari S.P."/>
            <person name="Madupu R."/>
            <person name="Nelson K.E."/>
            <person name="Nelson W.C."/>
            <person name="Paulsen I."/>
            <person name="Penn K."/>
            <person name="Ren Q."/>
            <person name="Rosovitz M.J."/>
            <person name="Selengut J.D."/>
            <person name="Shrivastava S."/>
            <person name="Sullivan S.A."/>
            <person name="Tapia R."/>
            <person name="Thompson L.S."/>
            <person name="Watkins K.L."/>
            <person name="Yang Q."/>
            <person name="Yu C."/>
            <person name="Zafar N."/>
            <person name="Zhou L."/>
            <person name="Kuske C.R."/>
        </authorList>
    </citation>
    <scope>NUCLEOTIDE SEQUENCE [LARGE SCALE GENOMIC DNA]</scope>
    <source>
        <strain evidence="9 10">Ellin345</strain>
    </source>
</reference>
<keyword evidence="7" id="KW-0865">Zymogen</keyword>
<dbReference type="InterPro" id="IPR030400">
    <property type="entry name" value="Sedolisin_dom"/>
</dbReference>
<evidence type="ECO:0000256" key="6">
    <source>
        <dbReference type="ARBA" id="ARBA00022837"/>
    </source>
</evidence>
<dbReference type="AlphaFoldDB" id="Q1INB4"/>
<dbReference type="InterPro" id="IPR015366">
    <property type="entry name" value="S53_propep"/>
</dbReference>
<dbReference type="Pfam" id="PF00082">
    <property type="entry name" value="Peptidase_S8"/>
    <property type="match status" value="1"/>
</dbReference>
<evidence type="ECO:0000256" key="4">
    <source>
        <dbReference type="ARBA" id="ARBA00022801"/>
    </source>
</evidence>
<dbReference type="CDD" id="cd04056">
    <property type="entry name" value="Peptidases_S53"/>
    <property type="match status" value="1"/>
</dbReference>
<dbReference type="Proteomes" id="UP000002432">
    <property type="component" value="Chromosome"/>
</dbReference>
<dbReference type="PROSITE" id="PS51695">
    <property type="entry name" value="SEDOLISIN"/>
    <property type="match status" value="1"/>
</dbReference>
<dbReference type="SUPFAM" id="SSF54897">
    <property type="entry name" value="Protease propeptides/inhibitors"/>
    <property type="match status" value="1"/>
</dbReference>
<keyword evidence="6" id="KW-0106">Calcium</keyword>
<evidence type="ECO:0000256" key="5">
    <source>
        <dbReference type="ARBA" id="ARBA00022825"/>
    </source>
</evidence>
<comment type="cofactor">
    <cofactor evidence="1">
        <name>Ca(2+)</name>
        <dbReference type="ChEBI" id="CHEBI:29108"/>
    </cofactor>
</comment>
<feature type="domain" description="Peptidase S53" evidence="8">
    <location>
        <begin position="176"/>
        <end position="553"/>
    </location>
</feature>
<keyword evidence="2" id="KW-0645">Protease</keyword>
<evidence type="ECO:0000256" key="7">
    <source>
        <dbReference type="ARBA" id="ARBA00023145"/>
    </source>
</evidence>
<protein>
    <submittedName>
        <fullName evidence="9">Kumamolisin</fullName>
    </submittedName>
</protein>
<dbReference type="SMART" id="SM00944">
    <property type="entry name" value="Pro-kuma_activ"/>
    <property type="match status" value="1"/>
</dbReference>
<dbReference type="Gene3D" id="3.40.50.200">
    <property type="entry name" value="Peptidase S8/S53 domain"/>
    <property type="match status" value="1"/>
</dbReference>
<evidence type="ECO:0000313" key="9">
    <source>
        <dbReference type="EMBL" id="ABF41636.1"/>
    </source>
</evidence>
<accession>Q1INB4</accession>
<keyword evidence="3" id="KW-0479">Metal-binding</keyword>
<dbReference type="EMBL" id="CP000360">
    <property type="protein sequence ID" value="ABF41636.1"/>
    <property type="molecule type" value="Genomic_DNA"/>
</dbReference>
<dbReference type="GO" id="GO:0046872">
    <property type="term" value="F:metal ion binding"/>
    <property type="evidence" value="ECO:0007669"/>
    <property type="project" value="UniProtKB-KW"/>
</dbReference>
<organism evidence="9 10">
    <name type="scientific">Koribacter versatilis (strain Ellin345)</name>
    <dbReference type="NCBI Taxonomy" id="204669"/>
    <lineage>
        <taxon>Bacteria</taxon>
        <taxon>Pseudomonadati</taxon>
        <taxon>Acidobacteriota</taxon>
        <taxon>Terriglobia</taxon>
        <taxon>Terriglobales</taxon>
        <taxon>Candidatus Korobacteraceae</taxon>
        <taxon>Candidatus Korobacter</taxon>
    </lineage>
</organism>
<evidence type="ECO:0000256" key="2">
    <source>
        <dbReference type="ARBA" id="ARBA00022670"/>
    </source>
</evidence>
<keyword evidence="4" id="KW-0378">Hydrolase</keyword>
<dbReference type="EnsemblBacteria" id="ABF41636">
    <property type="protein sequence ID" value="ABF41636"/>
    <property type="gene ID" value="Acid345_2635"/>
</dbReference>
<evidence type="ECO:0000259" key="8">
    <source>
        <dbReference type="PROSITE" id="PS51695"/>
    </source>
</evidence>
<dbReference type="InterPro" id="IPR000209">
    <property type="entry name" value="Peptidase_S8/S53_dom"/>
</dbReference>
<dbReference type="PANTHER" id="PTHR14218">
    <property type="entry name" value="PROTEASE S8 TRIPEPTIDYL PEPTIDASE I CLN2"/>
    <property type="match status" value="1"/>
</dbReference>
<evidence type="ECO:0000256" key="3">
    <source>
        <dbReference type="ARBA" id="ARBA00022723"/>
    </source>
</evidence>
<proteinExistence type="predicted"/>
<dbReference type="SUPFAM" id="SSF52743">
    <property type="entry name" value="Subtilisin-like"/>
    <property type="match status" value="1"/>
</dbReference>
<keyword evidence="10" id="KW-1185">Reference proteome</keyword>
<dbReference type="eggNOG" id="COG4934">
    <property type="taxonomic scope" value="Bacteria"/>
</dbReference>
<name>Q1INB4_KORVE</name>
<dbReference type="KEGG" id="aba:Acid345_2635"/>
<dbReference type="STRING" id="204669.Acid345_2635"/>
<dbReference type="GO" id="GO:0004252">
    <property type="term" value="F:serine-type endopeptidase activity"/>
    <property type="evidence" value="ECO:0007669"/>
    <property type="project" value="InterPro"/>
</dbReference>
<evidence type="ECO:0000256" key="1">
    <source>
        <dbReference type="ARBA" id="ARBA00001913"/>
    </source>
</evidence>
<dbReference type="InterPro" id="IPR050819">
    <property type="entry name" value="Tripeptidyl-peptidase_I"/>
</dbReference>
<dbReference type="GO" id="GO:0006508">
    <property type="term" value="P:proteolysis"/>
    <property type="evidence" value="ECO:0007669"/>
    <property type="project" value="UniProtKB-KW"/>
</dbReference>
<dbReference type="GO" id="GO:0008240">
    <property type="term" value="F:tripeptidyl-peptidase activity"/>
    <property type="evidence" value="ECO:0007669"/>
    <property type="project" value="TreeGrafter"/>
</dbReference>
<dbReference type="InterPro" id="IPR036852">
    <property type="entry name" value="Peptidase_S8/S53_dom_sf"/>
</dbReference>
<dbReference type="HOGENOM" id="CLU_012501_0_1_0"/>
<dbReference type="MEROPS" id="S53.004"/>
<evidence type="ECO:0000313" key="10">
    <source>
        <dbReference type="Proteomes" id="UP000002432"/>
    </source>
</evidence>
<gene>
    <name evidence="9" type="ordered locus">Acid345_2635</name>
</gene>
<dbReference type="PANTHER" id="PTHR14218:SF15">
    <property type="entry name" value="TRIPEPTIDYL-PEPTIDASE 1"/>
    <property type="match status" value="1"/>
</dbReference>